<feature type="domain" description="Histidine kinase" evidence="5">
    <location>
        <begin position="675"/>
        <end position="898"/>
    </location>
</feature>
<dbReference type="InterPro" id="IPR001638">
    <property type="entry name" value="Solute-binding_3/MltF_N"/>
</dbReference>
<dbReference type="KEGG" id="ant:Arnit_0025"/>
<keyword evidence="7" id="KW-1185">Reference proteome</keyword>
<reference evidence="6 7" key="1">
    <citation type="journal article" date="2010" name="Stand. Genomic Sci.">
        <title>Complete genome sequence of Arcobacter nitrofigilis type strain (CI).</title>
        <authorList>
            <person name="Pati A."/>
            <person name="Gronow S."/>
            <person name="Lapidus A."/>
            <person name="Copeland A."/>
            <person name="Glavina Del Rio T."/>
            <person name="Nolan M."/>
            <person name="Lucas S."/>
            <person name="Tice H."/>
            <person name="Cheng J.F."/>
            <person name="Han C."/>
            <person name="Chertkov O."/>
            <person name="Bruce D."/>
            <person name="Tapia R."/>
            <person name="Goodwin L."/>
            <person name="Pitluck S."/>
            <person name="Liolios K."/>
            <person name="Ivanova N."/>
            <person name="Mavromatis K."/>
            <person name="Chen A."/>
            <person name="Palaniappan K."/>
            <person name="Land M."/>
            <person name="Hauser L."/>
            <person name="Chang Y.J."/>
            <person name="Jeffries C.D."/>
            <person name="Detter J.C."/>
            <person name="Rohde M."/>
            <person name="Goker M."/>
            <person name="Bristow J."/>
            <person name="Eisen J.A."/>
            <person name="Markowitz V."/>
            <person name="Hugenholtz P."/>
            <person name="Klenk H.P."/>
            <person name="Kyrpides N.C."/>
        </authorList>
    </citation>
    <scope>NUCLEOTIDE SEQUENCE [LARGE SCALE GENOMIC DNA]</scope>
    <source>
        <strain evidence="7">ATCC 33309 / DSM 7299 / CCUG 15893 / LMG 7604 / NCTC 12251 / CI</strain>
    </source>
</reference>
<keyword evidence="6" id="KW-0418">Kinase</keyword>
<dbReference type="eggNOG" id="COG0834">
    <property type="taxonomic scope" value="Bacteria"/>
</dbReference>
<dbReference type="Gene3D" id="3.30.565.10">
    <property type="entry name" value="Histidine kinase-like ATPase, C-terminal domain"/>
    <property type="match status" value="1"/>
</dbReference>
<comment type="catalytic activity">
    <reaction evidence="1">
        <text>ATP + protein L-histidine = ADP + protein N-phospho-L-histidine.</text>
        <dbReference type="EC" id="2.7.13.3"/>
    </reaction>
</comment>
<dbReference type="RefSeq" id="WP_013133840.1">
    <property type="nucleotide sequence ID" value="NC_014166.1"/>
</dbReference>
<keyword evidence="4" id="KW-0812">Transmembrane</keyword>
<dbReference type="InterPro" id="IPR036890">
    <property type="entry name" value="HATPase_C_sf"/>
</dbReference>
<evidence type="ECO:0000313" key="6">
    <source>
        <dbReference type="EMBL" id="ADG91695.1"/>
    </source>
</evidence>
<dbReference type="Pfam" id="PF13426">
    <property type="entry name" value="PAS_9"/>
    <property type="match status" value="1"/>
</dbReference>
<dbReference type="GO" id="GO:0000155">
    <property type="term" value="F:phosphorelay sensor kinase activity"/>
    <property type="evidence" value="ECO:0007669"/>
    <property type="project" value="InterPro"/>
</dbReference>
<dbReference type="InterPro" id="IPR036097">
    <property type="entry name" value="HisK_dim/P_sf"/>
</dbReference>
<dbReference type="SMART" id="SM00091">
    <property type="entry name" value="PAS"/>
    <property type="match status" value="1"/>
</dbReference>
<dbReference type="PRINTS" id="PR00344">
    <property type="entry name" value="BCTRLSENSOR"/>
</dbReference>
<accession>D5V3I4</accession>
<dbReference type="InterPro" id="IPR003594">
    <property type="entry name" value="HATPase_dom"/>
</dbReference>
<dbReference type="STRING" id="572480.Arnit_0025"/>
<dbReference type="SUPFAM" id="SSF47384">
    <property type="entry name" value="Homodimeric domain of signal transducing histidine kinase"/>
    <property type="match status" value="1"/>
</dbReference>
<dbReference type="Gene3D" id="3.40.190.10">
    <property type="entry name" value="Periplasmic binding protein-like II"/>
    <property type="match status" value="4"/>
</dbReference>
<keyword evidence="3" id="KW-0732">Signal</keyword>
<protein>
    <recommendedName>
        <fullName evidence="2">histidine kinase</fullName>
        <ecNumber evidence="2">2.7.13.3</ecNumber>
    </recommendedName>
</protein>
<feature type="transmembrane region" description="Helical" evidence="4">
    <location>
        <begin position="510"/>
        <end position="529"/>
    </location>
</feature>
<dbReference type="CDD" id="cd01007">
    <property type="entry name" value="PBP2_BvgS_HisK_like"/>
    <property type="match status" value="2"/>
</dbReference>
<dbReference type="eggNOG" id="COG4191">
    <property type="taxonomic scope" value="Bacteria"/>
</dbReference>
<dbReference type="OrthoDB" id="5348080at2"/>
<evidence type="ECO:0000256" key="2">
    <source>
        <dbReference type="ARBA" id="ARBA00012438"/>
    </source>
</evidence>
<evidence type="ECO:0000256" key="1">
    <source>
        <dbReference type="ARBA" id="ARBA00000085"/>
    </source>
</evidence>
<organism evidence="6 7">
    <name type="scientific">Arcobacter nitrofigilis (strain ATCC 33309 / DSM 7299 / CCUG 15893 / LMG 7604 / NCTC 12251 / CI)</name>
    <name type="common">Campylobacter nitrofigilis</name>
    <dbReference type="NCBI Taxonomy" id="572480"/>
    <lineage>
        <taxon>Bacteria</taxon>
        <taxon>Pseudomonadati</taxon>
        <taxon>Campylobacterota</taxon>
        <taxon>Epsilonproteobacteria</taxon>
        <taxon>Campylobacterales</taxon>
        <taxon>Arcobacteraceae</taxon>
        <taxon>Arcobacter</taxon>
    </lineage>
</organism>
<keyword evidence="4" id="KW-0472">Membrane</keyword>
<dbReference type="Pfam" id="PF02518">
    <property type="entry name" value="HATPase_c"/>
    <property type="match status" value="1"/>
</dbReference>
<dbReference type="Pfam" id="PF00497">
    <property type="entry name" value="SBP_bac_3"/>
    <property type="match status" value="2"/>
</dbReference>
<evidence type="ECO:0000313" key="7">
    <source>
        <dbReference type="Proteomes" id="UP000000939"/>
    </source>
</evidence>
<dbReference type="PANTHER" id="PTHR35936:SF19">
    <property type="entry name" value="AMINO-ACID-BINDING PROTEIN YXEM-RELATED"/>
    <property type="match status" value="1"/>
</dbReference>
<keyword evidence="4" id="KW-1133">Transmembrane helix</keyword>
<dbReference type="SUPFAM" id="SSF55874">
    <property type="entry name" value="ATPase domain of HSP90 chaperone/DNA topoisomerase II/histidine kinase"/>
    <property type="match status" value="1"/>
</dbReference>
<name>D5V3I4_ARCNC</name>
<dbReference type="SMART" id="SM00387">
    <property type="entry name" value="HATPase_c"/>
    <property type="match status" value="1"/>
</dbReference>
<dbReference type="InterPro" id="IPR004358">
    <property type="entry name" value="Sig_transdc_His_kin-like_C"/>
</dbReference>
<dbReference type="PANTHER" id="PTHR35936">
    <property type="entry name" value="MEMBRANE-BOUND LYTIC MUREIN TRANSGLYCOSYLASE F"/>
    <property type="match status" value="1"/>
</dbReference>
<evidence type="ECO:0000256" key="4">
    <source>
        <dbReference type="SAM" id="Phobius"/>
    </source>
</evidence>
<dbReference type="AlphaFoldDB" id="D5V3I4"/>
<sequence precursor="true">MFKIFISIYLIIFFTTNIFASSTYSNISLTFKEKEWIKNNPKVSIALSRDFPPFSYKENGKLKGLTIDVINKIGKLTGLTFKTESSTWTTSLNNFKSGRVEIISDISYTKKREAFTLFTKPYYEIPNFIFGLKEDKSYKDKNSLIGKTLAVTRGIFYIDEINKAGINTLEVDSVVDKPKVVIEGKADYFVSAYTKGIKIIKQNSLTNFKVIDEFDRIKKEDLRFGVNPNNPLLYSIIKKALDKISSEELNSIVNKWITISQDSSNYKNINFTEEEKAYLRTKPILKYSEINWKPLSIIENNEMQGILGDFLKIVSIRSGLKFQFVPSKSWKDVLDKFKEGKIDLIPAVTSYKDKNVKGLLSKMYSKFPMVIITGSKYSYVNNLNDLKNKVIAVPKYYTSYNFIKKNYPNIKILETSNIQEALILVEKGKADAFVGHIATSIFYISLLHLNDLKISGSTLFDFEHHYLVQKNNPILLSIINKTIDSITQKEKKEIYSNWIQTTVKEKAIDYKILIIILLITLLIIIGFLYRQYFLKKYNSKLENSYRNIQSIINSTLEAIILTEDRVCIDANDSALKLFNLSKKEIIGLDYLEFVPDEEKQKVKESFLNNTSEPFEVNILTSDKKVIPTLGRGTNLKLDNKIIRISSIIDLSEVKDKEKLLIEQSKMAALGEMIGHIAHQWRQPLSIITTISSSWSIYEQIGKFNKEKVLEDSKQIVLNANYLSQTIDDFRSFIKGGEETKEFNIKELIENLSRLISSSLQSAQVKYLFDNTLDKNVKGNQNEVLQVLINIINNAIDALTENKKDGDRFLFIKVTQDKDTICVSIKDNANGIPENIMNKIYEPYFTTKHESNGTGLGLYMAYSIVKKMGGEISVSNVEYEHESKKYKGANFLVSLKCVG</sequence>
<dbReference type="SMART" id="SM00062">
    <property type="entry name" value="PBPb"/>
    <property type="match status" value="2"/>
</dbReference>
<dbReference type="CDD" id="cd00130">
    <property type="entry name" value="PAS"/>
    <property type="match status" value="1"/>
</dbReference>
<dbReference type="SUPFAM" id="SSF53850">
    <property type="entry name" value="Periplasmic binding protein-like II"/>
    <property type="match status" value="2"/>
</dbReference>
<dbReference type="SUPFAM" id="SSF55785">
    <property type="entry name" value="PYP-like sensor domain (PAS domain)"/>
    <property type="match status" value="1"/>
</dbReference>
<dbReference type="Gene3D" id="1.10.287.130">
    <property type="match status" value="1"/>
</dbReference>
<dbReference type="EMBL" id="CP001999">
    <property type="protein sequence ID" value="ADG91695.1"/>
    <property type="molecule type" value="Genomic_DNA"/>
</dbReference>
<dbReference type="InterPro" id="IPR005467">
    <property type="entry name" value="His_kinase_dom"/>
</dbReference>
<gene>
    <name evidence="6" type="ordered locus">Arnit_0025</name>
</gene>
<dbReference type="Proteomes" id="UP000000939">
    <property type="component" value="Chromosome"/>
</dbReference>
<dbReference type="PROSITE" id="PS50109">
    <property type="entry name" value="HIS_KIN"/>
    <property type="match status" value="1"/>
</dbReference>
<evidence type="ECO:0000256" key="3">
    <source>
        <dbReference type="ARBA" id="ARBA00022729"/>
    </source>
</evidence>
<evidence type="ECO:0000259" key="5">
    <source>
        <dbReference type="PROSITE" id="PS50109"/>
    </source>
</evidence>
<dbReference type="HOGENOM" id="CLU_000445_86_0_7"/>
<dbReference type="Gene3D" id="3.30.450.20">
    <property type="entry name" value="PAS domain"/>
    <property type="match status" value="1"/>
</dbReference>
<keyword evidence="6" id="KW-0808">Transferase</keyword>
<dbReference type="InterPro" id="IPR000014">
    <property type="entry name" value="PAS"/>
</dbReference>
<dbReference type="EC" id="2.7.13.3" evidence="2"/>
<proteinExistence type="predicted"/>
<dbReference type="InterPro" id="IPR035965">
    <property type="entry name" value="PAS-like_dom_sf"/>
</dbReference>